<dbReference type="InterPro" id="IPR011006">
    <property type="entry name" value="CheY-like_superfamily"/>
</dbReference>
<accession>A0A132BWC9</accession>
<name>A0A132BWC9_9RHOB</name>
<dbReference type="Proteomes" id="UP000068382">
    <property type="component" value="Unassembled WGS sequence"/>
</dbReference>
<dbReference type="PANTHER" id="PTHR44520:SF2">
    <property type="entry name" value="RESPONSE REGULATOR RCP1"/>
    <property type="match status" value="1"/>
</dbReference>
<dbReference type="InterPro" id="IPR001789">
    <property type="entry name" value="Sig_transdc_resp-reg_receiver"/>
</dbReference>
<dbReference type="CDD" id="cd17557">
    <property type="entry name" value="REC_Rcp-like"/>
    <property type="match status" value="1"/>
</dbReference>
<gene>
    <name evidence="3" type="primary">rcp1_3</name>
    <name evidence="3" type="ORF">TRIHO_26540</name>
</gene>
<dbReference type="EMBL" id="LPUY01000074">
    <property type="protein sequence ID" value="KUP92681.1"/>
    <property type="molecule type" value="Genomic_DNA"/>
</dbReference>
<dbReference type="SMART" id="SM00448">
    <property type="entry name" value="REC"/>
    <property type="match status" value="1"/>
</dbReference>
<dbReference type="SUPFAM" id="SSF52172">
    <property type="entry name" value="CheY-like"/>
    <property type="match status" value="1"/>
</dbReference>
<keyword evidence="4" id="KW-1185">Reference proteome</keyword>
<evidence type="ECO:0000259" key="2">
    <source>
        <dbReference type="PROSITE" id="PS50110"/>
    </source>
</evidence>
<dbReference type="PANTHER" id="PTHR44520">
    <property type="entry name" value="RESPONSE REGULATOR RCP1-RELATED"/>
    <property type="match status" value="1"/>
</dbReference>
<dbReference type="Gene3D" id="3.40.50.2300">
    <property type="match status" value="1"/>
</dbReference>
<dbReference type="OrthoDB" id="9793549at2"/>
<feature type="modified residue" description="4-aspartylphosphate" evidence="1">
    <location>
        <position position="72"/>
    </location>
</feature>
<dbReference type="GO" id="GO:0000160">
    <property type="term" value="P:phosphorelay signal transduction system"/>
    <property type="evidence" value="ECO:0007669"/>
    <property type="project" value="InterPro"/>
</dbReference>
<evidence type="ECO:0000313" key="3">
    <source>
        <dbReference type="EMBL" id="KUP92681.1"/>
    </source>
</evidence>
<organism evidence="3 4">
    <name type="scientific">Tritonibacter horizontis</name>
    <dbReference type="NCBI Taxonomy" id="1768241"/>
    <lineage>
        <taxon>Bacteria</taxon>
        <taxon>Pseudomonadati</taxon>
        <taxon>Pseudomonadota</taxon>
        <taxon>Alphaproteobacteria</taxon>
        <taxon>Rhodobacterales</taxon>
        <taxon>Paracoccaceae</taxon>
        <taxon>Tritonibacter</taxon>
    </lineage>
</organism>
<keyword evidence="1" id="KW-0597">Phosphoprotein</keyword>
<sequence length="158" mass="17318">MLLKRPENDVAPVNLLLVEDDDFEAAAVKRAFLKARISNTIIRASDGEEALDILEGRHPEKSISSPLIALVDINMPRMGGMEFIAELRKRPHLSSLICFVLTTSSDPDDVSEAYALNVAGYIVKQTAGEDFSNLLNLLGDYWVTVQMPCSPAPHPVPS</sequence>
<feature type="domain" description="Response regulatory" evidence="2">
    <location>
        <begin position="14"/>
        <end position="139"/>
    </location>
</feature>
<dbReference type="PROSITE" id="PS50110">
    <property type="entry name" value="RESPONSE_REGULATORY"/>
    <property type="match status" value="1"/>
</dbReference>
<protein>
    <submittedName>
        <fullName evidence="3">Response regulator rcp1</fullName>
    </submittedName>
</protein>
<reference evidence="3 4" key="1">
    <citation type="submission" date="2015-12" db="EMBL/GenBank/DDBJ databases">
        <title>Genome sequence of the marine Rhodobacteraceae strain O3.65, Candidatus Tritonibacter horizontis.</title>
        <authorList>
            <person name="Poehlein A."/>
            <person name="Giebel H.A."/>
            <person name="Voget S."/>
            <person name="Brinkhoff T."/>
        </authorList>
    </citation>
    <scope>NUCLEOTIDE SEQUENCE [LARGE SCALE GENOMIC DNA]</scope>
    <source>
        <strain evidence="3 4">O3.65</strain>
    </source>
</reference>
<comment type="caution">
    <text evidence="3">The sequence shown here is derived from an EMBL/GenBank/DDBJ whole genome shotgun (WGS) entry which is preliminary data.</text>
</comment>
<evidence type="ECO:0000313" key="4">
    <source>
        <dbReference type="Proteomes" id="UP000068382"/>
    </source>
</evidence>
<evidence type="ECO:0000256" key="1">
    <source>
        <dbReference type="PROSITE-ProRule" id="PRU00169"/>
    </source>
</evidence>
<dbReference type="AlphaFoldDB" id="A0A132BWC9"/>
<proteinExistence type="predicted"/>
<dbReference type="InterPro" id="IPR052893">
    <property type="entry name" value="TCS_response_regulator"/>
</dbReference>
<dbReference type="Pfam" id="PF00072">
    <property type="entry name" value="Response_reg"/>
    <property type="match status" value="1"/>
</dbReference>
<dbReference type="RefSeq" id="WP_068244414.1">
    <property type="nucleotide sequence ID" value="NZ_LPUY01000074.1"/>
</dbReference>